<dbReference type="GO" id="GO:0005694">
    <property type="term" value="C:chromosome"/>
    <property type="evidence" value="ECO:0007669"/>
    <property type="project" value="UniProtKB-SubCell"/>
</dbReference>
<dbReference type="PANTHER" id="PTHR46223">
    <property type="entry name" value="HISTONE-LYSINE N-METHYLTRANSFERASE SUV39H"/>
    <property type="match status" value="1"/>
</dbReference>
<keyword evidence="5" id="KW-0949">S-adenosyl-L-methionine</keyword>
<evidence type="ECO:0000256" key="6">
    <source>
        <dbReference type="ARBA" id="ARBA00022723"/>
    </source>
</evidence>
<dbReference type="OrthoDB" id="1045173at2759"/>
<reference evidence="12 13" key="1">
    <citation type="submission" date="2015-04" db="EMBL/GenBank/DDBJ databases">
        <authorList>
            <person name="Syromyatnikov M.Y."/>
            <person name="Popov V.N."/>
        </authorList>
    </citation>
    <scope>NUCLEOTIDE SEQUENCE [LARGE SCALE GENOMIC DNA]</scope>
</reference>
<dbReference type="AlphaFoldDB" id="A0A1J1IV06"/>
<feature type="domain" description="Post-SET" evidence="11">
    <location>
        <begin position="349"/>
        <end position="361"/>
    </location>
</feature>
<feature type="domain" description="SET" evidence="9">
    <location>
        <begin position="211"/>
        <end position="331"/>
    </location>
</feature>
<evidence type="ECO:0000256" key="8">
    <source>
        <dbReference type="SAM" id="Coils"/>
    </source>
</evidence>
<feature type="domain" description="Pre-SET" evidence="10">
    <location>
        <begin position="137"/>
        <end position="208"/>
    </location>
</feature>
<dbReference type="InterPro" id="IPR046341">
    <property type="entry name" value="SET_dom_sf"/>
</dbReference>
<dbReference type="SUPFAM" id="SSF82199">
    <property type="entry name" value="SET domain"/>
    <property type="match status" value="1"/>
</dbReference>
<evidence type="ECO:0000259" key="11">
    <source>
        <dbReference type="PROSITE" id="PS50868"/>
    </source>
</evidence>
<dbReference type="GO" id="GO:0008270">
    <property type="term" value="F:zinc ion binding"/>
    <property type="evidence" value="ECO:0007669"/>
    <property type="project" value="InterPro"/>
</dbReference>
<dbReference type="GO" id="GO:0008757">
    <property type="term" value="F:S-adenosylmethionine-dependent methyltransferase activity"/>
    <property type="evidence" value="ECO:0007669"/>
    <property type="project" value="UniProtKB-ARBA"/>
</dbReference>
<comment type="subcellular location">
    <subcellularLocation>
        <location evidence="1">Chromosome</location>
    </subcellularLocation>
</comment>
<dbReference type="STRING" id="568069.A0A1J1IV06"/>
<dbReference type="InterPro" id="IPR001214">
    <property type="entry name" value="SET_dom"/>
</dbReference>
<evidence type="ECO:0000256" key="4">
    <source>
        <dbReference type="ARBA" id="ARBA00022679"/>
    </source>
</evidence>
<protein>
    <submittedName>
        <fullName evidence="12">CLUMA_CG017153, isoform A</fullName>
    </submittedName>
</protein>
<keyword evidence="4" id="KW-0808">Transferase</keyword>
<evidence type="ECO:0000256" key="1">
    <source>
        <dbReference type="ARBA" id="ARBA00004286"/>
    </source>
</evidence>
<dbReference type="Proteomes" id="UP000183832">
    <property type="component" value="Unassembled WGS sequence"/>
</dbReference>
<sequence length="361" mass="41596">METKIDATVADIKGKSSYLERVAETFSHKAKAMLEMMPFDPFEYKIMQVFFHLDEPNEKFRKIFEEHVFKNYFFKLDQLQQNKNDELLEKIREKEDIKVTIENDENFDNPPEFQYIVKNILPQLVTEENVLENKSIDGCSCTVQVEETVESCGKDSQCCPKLCKKPFMYKKDNKGMTILRLLKGIEIIECGDICACGADCINRLTQQRKTVDLCLFMTKDRGWGLKTINDVSKGTYIIEYVGELIGEDEANQRTETTYLFDLNEGIVADNRFHTIDANVNGNLSRFINHSCEPNSKVLYINNCQKDPKNLKLCFFANKLIPKDTEITLDYRDGEIIPERAGIPALLPICTCGSENCRKVIY</sequence>
<organism evidence="12 13">
    <name type="scientific">Clunio marinus</name>
    <dbReference type="NCBI Taxonomy" id="568069"/>
    <lineage>
        <taxon>Eukaryota</taxon>
        <taxon>Metazoa</taxon>
        <taxon>Ecdysozoa</taxon>
        <taxon>Arthropoda</taxon>
        <taxon>Hexapoda</taxon>
        <taxon>Insecta</taxon>
        <taxon>Pterygota</taxon>
        <taxon>Neoptera</taxon>
        <taxon>Endopterygota</taxon>
        <taxon>Diptera</taxon>
        <taxon>Nematocera</taxon>
        <taxon>Chironomoidea</taxon>
        <taxon>Chironomidae</taxon>
        <taxon>Clunio</taxon>
    </lineage>
</organism>
<dbReference type="InterPro" id="IPR050973">
    <property type="entry name" value="H3K9_Histone-Lys_N-MTase"/>
</dbReference>
<gene>
    <name evidence="12" type="ORF">CLUMA_CG017153</name>
</gene>
<dbReference type="GO" id="GO:0008170">
    <property type="term" value="F:N-methyltransferase activity"/>
    <property type="evidence" value="ECO:0007669"/>
    <property type="project" value="UniProtKB-ARBA"/>
</dbReference>
<keyword evidence="7" id="KW-0862">Zinc</keyword>
<keyword evidence="8" id="KW-0175">Coiled coil</keyword>
<keyword evidence="13" id="KW-1185">Reference proteome</keyword>
<dbReference type="EMBL" id="CVRI01000061">
    <property type="protein sequence ID" value="CRL04037.1"/>
    <property type="molecule type" value="Genomic_DNA"/>
</dbReference>
<evidence type="ECO:0000259" key="10">
    <source>
        <dbReference type="PROSITE" id="PS50867"/>
    </source>
</evidence>
<evidence type="ECO:0000256" key="3">
    <source>
        <dbReference type="ARBA" id="ARBA00022603"/>
    </source>
</evidence>
<proteinExistence type="predicted"/>
<name>A0A1J1IV06_9DIPT</name>
<accession>A0A1J1IV06</accession>
<keyword evidence="3" id="KW-0489">Methyltransferase</keyword>
<dbReference type="SMART" id="SM00317">
    <property type="entry name" value="SET"/>
    <property type="match status" value="1"/>
</dbReference>
<dbReference type="PROSITE" id="PS50280">
    <property type="entry name" value="SET"/>
    <property type="match status" value="1"/>
</dbReference>
<dbReference type="PANTHER" id="PTHR46223:SF3">
    <property type="entry name" value="HISTONE-LYSINE N-METHYLTRANSFERASE SET-23"/>
    <property type="match status" value="1"/>
</dbReference>
<evidence type="ECO:0000313" key="12">
    <source>
        <dbReference type="EMBL" id="CRL04037.1"/>
    </source>
</evidence>
<keyword evidence="6" id="KW-0479">Metal-binding</keyword>
<evidence type="ECO:0000256" key="5">
    <source>
        <dbReference type="ARBA" id="ARBA00022691"/>
    </source>
</evidence>
<dbReference type="InterPro" id="IPR003616">
    <property type="entry name" value="Post-SET_dom"/>
</dbReference>
<evidence type="ECO:0000256" key="2">
    <source>
        <dbReference type="ARBA" id="ARBA00022454"/>
    </source>
</evidence>
<evidence type="ECO:0000313" key="13">
    <source>
        <dbReference type="Proteomes" id="UP000183832"/>
    </source>
</evidence>
<evidence type="ECO:0000259" key="9">
    <source>
        <dbReference type="PROSITE" id="PS50280"/>
    </source>
</evidence>
<dbReference type="InterPro" id="IPR007728">
    <property type="entry name" value="Pre-SET_dom"/>
</dbReference>
<dbReference type="GO" id="GO:0005634">
    <property type="term" value="C:nucleus"/>
    <property type="evidence" value="ECO:0007669"/>
    <property type="project" value="InterPro"/>
</dbReference>
<dbReference type="GO" id="GO:0032259">
    <property type="term" value="P:methylation"/>
    <property type="evidence" value="ECO:0007669"/>
    <property type="project" value="UniProtKB-KW"/>
</dbReference>
<keyword evidence="2" id="KW-0158">Chromosome</keyword>
<dbReference type="GO" id="GO:0042054">
    <property type="term" value="F:histone methyltransferase activity"/>
    <property type="evidence" value="ECO:0007669"/>
    <property type="project" value="InterPro"/>
</dbReference>
<dbReference type="Pfam" id="PF00856">
    <property type="entry name" value="SET"/>
    <property type="match status" value="1"/>
</dbReference>
<dbReference type="PROSITE" id="PS50868">
    <property type="entry name" value="POST_SET"/>
    <property type="match status" value="1"/>
</dbReference>
<dbReference type="Gene3D" id="2.170.270.10">
    <property type="entry name" value="SET domain"/>
    <property type="match status" value="1"/>
</dbReference>
<feature type="coiled-coil region" evidence="8">
    <location>
        <begin position="76"/>
        <end position="104"/>
    </location>
</feature>
<evidence type="ECO:0000256" key="7">
    <source>
        <dbReference type="ARBA" id="ARBA00022833"/>
    </source>
</evidence>
<dbReference type="PROSITE" id="PS50867">
    <property type="entry name" value="PRE_SET"/>
    <property type="match status" value="1"/>
</dbReference>